<protein>
    <recommendedName>
        <fullName evidence="4">HECT domain-containing protein</fullName>
    </recommendedName>
</protein>
<evidence type="ECO:0000313" key="5">
    <source>
        <dbReference type="EMBL" id="KAK4013665.1"/>
    </source>
</evidence>
<organism evidence="5 6">
    <name type="scientific">Daphnia magna</name>
    <dbReference type="NCBI Taxonomy" id="35525"/>
    <lineage>
        <taxon>Eukaryota</taxon>
        <taxon>Metazoa</taxon>
        <taxon>Ecdysozoa</taxon>
        <taxon>Arthropoda</taxon>
        <taxon>Crustacea</taxon>
        <taxon>Branchiopoda</taxon>
        <taxon>Diplostraca</taxon>
        <taxon>Cladocera</taxon>
        <taxon>Anomopoda</taxon>
        <taxon>Daphniidae</taxon>
        <taxon>Daphnia</taxon>
    </lineage>
</organism>
<feature type="compositionally biased region" description="Basic and acidic residues" evidence="3">
    <location>
        <begin position="1"/>
        <end position="10"/>
    </location>
</feature>
<dbReference type="Proteomes" id="UP001234178">
    <property type="component" value="Unassembled WGS sequence"/>
</dbReference>
<comment type="caution">
    <text evidence="2">Lacks conserved residue(s) required for the propagation of feature annotation.</text>
</comment>
<evidence type="ECO:0000256" key="1">
    <source>
        <dbReference type="ARBA" id="ARBA00022786"/>
    </source>
</evidence>
<keyword evidence="1 2" id="KW-0833">Ubl conjugation pathway</keyword>
<name>A0ABQ9ZL43_9CRUS</name>
<evidence type="ECO:0000259" key="4">
    <source>
        <dbReference type="PROSITE" id="PS50237"/>
    </source>
</evidence>
<evidence type="ECO:0000313" key="6">
    <source>
        <dbReference type="Proteomes" id="UP001234178"/>
    </source>
</evidence>
<gene>
    <name evidence="5" type="ORF">OUZ56_026217</name>
</gene>
<dbReference type="InterPro" id="IPR000569">
    <property type="entry name" value="HECT_dom"/>
</dbReference>
<evidence type="ECO:0000256" key="2">
    <source>
        <dbReference type="PROSITE-ProRule" id="PRU00104"/>
    </source>
</evidence>
<dbReference type="SUPFAM" id="SSF56204">
    <property type="entry name" value="Hect, E3 ligase catalytic domain"/>
    <property type="match status" value="1"/>
</dbReference>
<keyword evidence="6" id="KW-1185">Reference proteome</keyword>
<dbReference type="PROSITE" id="PS50237">
    <property type="entry name" value="HECT"/>
    <property type="match status" value="1"/>
</dbReference>
<accession>A0ABQ9ZL43</accession>
<reference evidence="5 6" key="1">
    <citation type="journal article" date="2023" name="Nucleic Acids Res.">
        <title>The hologenome of Daphnia magna reveals possible DNA methylation and microbiome-mediated evolution of the host genome.</title>
        <authorList>
            <person name="Chaturvedi A."/>
            <person name="Li X."/>
            <person name="Dhandapani V."/>
            <person name="Marshall H."/>
            <person name="Kissane S."/>
            <person name="Cuenca-Cambronero M."/>
            <person name="Asole G."/>
            <person name="Calvet F."/>
            <person name="Ruiz-Romero M."/>
            <person name="Marangio P."/>
            <person name="Guigo R."/>
            <person name="Rago D."/>
            <person name="Mirbahai L."/>
            <person name="Eastwood N."/>
            <person name="Colbourne J.K."/>
            <person name="Zhou J."/>
            <person name="Mallon E."/>
            <person name="Orsini L."/>
        </authorList>
    </citation>
    <scope>NUCLEOTIDE SEQUENCE [LARGE SCALE GENOMIC DNA]</scope>
    <source>
        <strain evidence="5">LRV0_1</strain>
    </source>
</reference>
<proteinExistence type="predicted"/>
<dbReference type="Gene3D" id="3.90.1750.10">
    <property type="entry name" value="Hect, E3 ligase catalytic domains"/>
    <property type="match status" value="1"/>
</dbReference>
<dbReference type="EMBL" id="JAOYFB010000004">
    <property type="protein sequence ID" value="KAK4013665.1"/>
    <property type="molecule type" value="Genomic_DNA"/>
</dbReference>
<evidence type="ECO:0000256" key="3">
    <source>
        <dbReference type="SAM" id="MobiDB-lite"/>
    </source>
</evidence>
<comment type="caution">
    <text evidence="5">The sequence shown here is derived from an EMBL/GenBank/DDBJ whole genome shotgun (WGS) entry which is preliminary data.</text>
</comment>
<sequence>MDKKSLEKMIRNIMSGLKSEDPDSDSDPDDPKPSSSSGQVEKDLKSEESDGQEMDELCLESCAKCGEIMDIKVIEEHTRKCVGRNSSIETEKVDHQEQLPAVLNANGLKKMLTHRSKFLTATDEMAYANREEFGNFVTVLRASYIDDAIRLSKCPFFISKVKKPIIVSFSGEVGLDGGGLRRNFLSMIMDYGVRVFERLGTEVGLDTADVDDIHFMLGLAIIQATYAHKLKTQIYN</sequence>
<dbReference type="InterPro" id="IPR035983">
    <property type="entry name" value="Hect_E3_ubiquitin_ligase"/>
</dbReference>
<feature type="region of interest" description="Disordered" evidence="3">
    <location>
        <begin position="1"/>
        <end position="52"/>
    </location>
</feature>
<feature type="domain" description="HECT" evidence="4">
    <location>
        <begin position="161"/>
        <end position="188"/>
    </location>
</feature>